<keyword evidence="1 4" id="KW-0489">Methyltransferase</keyword>
<dbReference type="Pfam" id="PF11968">
    <property type="entry name" value="Bmt2"/>
    <property type="match status" value="1"/>
</dbReference>
<dbReference type="InterPro" id="IPR021867">
    <property type="entry name" value="Bmt2/SAMTOR"/>
</dbReference>
<dbReference type="PANTHER" id="PTHR21008:SF1">
    <property type="entry name" value="25S RRNA (ADENINE(2142)-N(1))-METHYLTRANSFERASE"/>
    <property type="match status" value="1"/>
</dbReference>
<keyword evidence="5" id="KW-1185">Reference proteome</keyword>
<evidence type="ECO:0000313" key="4">
    <source>
        <dbReference type="EMBL" id="KAJ1733055.1"/>
    </source>
</evidence>
<proteinExistence type="predicted"/>
<dbReference type="PANTHER" id="PTHR21008">
    <property type="entry name" value="S-ADENOSYLMETHIONINE SENSOR UPSTREAM OF MTORC1-RELATED"/>
    <property type="match status" value="1"/>
</dbReference>
<sequence length="196" mass="21546">MPKTHARRRLPVTAQRAAAAAPAALALPPIHVGGQETVVVDPSQLAGVPRERPGRSSADTQRRISRFHTLIKEYAKLAARRQQLGDADEAAAVEAQIGAVERAMAQMGGLDWYQKASLLGQSKQRGGDTSRWLVPKLRELGLDQRTQRLRLLDVGALSCLNYAKERPWIDAVPIDLHAQEPGIHQQDFFDIAPGKR</sequence>
<dbReference type="EC" id="2.1.1.286" evidence="4"/>
<feature type="non-terminal residue" evidence="4">
    <location>
        <position position="196"/>
    </location>
</feature>
<dbReference type="Proteomes" id="UP001143981">
    <property type="component" value="Unassembled WGS sequence"/>
</dbReference>
<dbReference type="GO" id="GO:0016433">
    <property type="term" value="F:rRNA (adenine) methyltransferase activity"/>
    <property type="evidence" value="ECO:0007669"/>
    <property type="project" value="TreeGrafter"/>
</dbReference>
<accession>A0A9W7YFU0</accession>
<dbReference type="EMBL" id="JANBOI010000171">
    <property type="protein sequence ID" value="KAJ1733055.1"/>
    <property type="molecule type" value="Genomic_DNA"/>
</dbReference>
<evidence type="ECO:0000256" key="3">
    <source>
        <dbReference type="ARBA" id="ARBA00022691"/>
    </source>
</evidence>
<evidence type="ECO:0000256" key="2">
    <source>
        <dbReference type="ARBA" id="ARBA00022679"/>
    </source>
</evidence>
<name>A0A9W7YFU0_9FUNG</name>
<evidence type="ECO:0000256" key="1">
    <source>
        <dbReference type="ARBA" id="ARBA00022603"/>
    </source>
</evidence>
<protein>
    <submittedName>
        <fullName evidence="4">25S rRNA (Adenine2142-N1)-methyltransferase</fullName>
        <ecNumber evidence="4">2.1.1.286</ecNumber>
    </submittedName>
</protein>
<dbReference type="AlphaFoldDB" id="A0A9W7YFU0"/>
<evidence type="ECO:0000313" key="5">
    <source>
        <dbReference type="Proteomes" id="UP001143981"/>
    </source>
</evidence>
<comment type="caution">
    <text evidence="4">The sequence shown here is derived from an EMBL/GenBank/DDBJ whole genome shotgun (WGS) entry which is preliminary data.</text>
</comment>
<reference evidence="4" key="1">
    <citation type="submission" date="2022-07" db="EMBL/GenBank/DDBJ databases">
        <title>Phylogenomic reconstructions and comparative analyses of Kickxellomycotina fungi.</title>
        <authorList>
            <person name="Reynolds N.K."/>
            <person name="Stajich J.E."/>
            <person name="Barry K."/>
            <person name="Grigoriev I.V."/>
            <person name="Crous P."/>
            <person name="Smith M.E."/>
        </authorList>
    </citation>
    <scope>NUCLEOTIDE SEQUENCE</scope>
    <source>
        <strain evidence="4">BCRC 34381</strain>
    </source>
</reference>
<dbReference type="GO" id="GO:0005730">
    <property type="term" value="C:nucleolus"/>
    <property type="evidence" value="ECO:0007669"/>
    <property type="project" value="TreeGrafter"/>
</dbReference>
<keyword evidence="3" id="KW-0949">S-adenosyl-L-methionine</keyword>
<keyword evidence="2 4" id="KW-0808">Transferase</keyword>
<dbReference type="OrthoDB" id="5954793at2759"/>
<gene>
    <name evidence="4" type="primary">BMT2</name>
    <name evidence="4" type="ORF">LPJ61_001748</name>
</gene>
<organism evidence="4 5">
    <name type="scientific">Coemansia biformis</name>
    <dbReference type="NCBI Taxonomy" id="1286918"/>
    <lineage>
        <taxon>Eukaryota</taxon>
        <taxon>Fungi</taxon>
        <taxon>Fungi incertae sedis</taxon>
        <taxon>Zoopagomycota</taxon>
        <taxon>Kickxellomycotina</taxon>
        <taxon>Kickxellomycetes</taxon>
        <taxon>Kickxellales</taxon>
        <taxon>Kickxellaceae</taxon>
        <taxon>Coemansia</taxon>
    </lineage>
</organism>